<feature type="compositionally biased region" description="Polar residues" evidence="1">
    <location>
        <begin position="1"/>
        <end position="16"/>
    </location>
</feature>
<accession>A0A8D8BHP7</accession>
<feature type="region of interest" description="Disordered" evidence="1">
    <location>
        <begin position="1"/>
        <end position="64"/>
    </location>
</feature>
<name>A0A8D8BHP7_CULPI</name>
<reference evidence="2" key="1">
    <citation type="submission" date="2021-05" db="EMBL/GenBank/DDBJ databases">
        <authorList>
            <person name="Alioto T."/>
            <person name="Alioto T."/>
            <person name="Gomez Garrido J."/>
        </authorList>
    </citation>
    <scope>NUCLEOTIDE SEQUENCE</scope>
</reference>
<protein>
    <submittedName>
        <fullName evidence="2">(northern house mosquito) hypothetical protein</fullName>
    </submittedName>
</protein>
<evidence type="ECO:0000313" key="2">
    <source>
        <dbReference type="EMBL" id="CAG6473695.1"/>
    </source>
</evidence>
<evidence type="ECO:0000256" key="1">
    <source>
        <dbReference type="SAM" id="MobiDB-lite"/>
    </source>
</evidence>
<organism evidence="2">
    <name type="scientific">Culex pipiens</name>
    <name type="common">House mosquito</name>
    <dbReference type="NCBI Taxonomy" id="7175"/>
    <lineage>
        <taxon>Eukaryota</taxon>
        <taxon>Metazoa</taxon>
        <taxon>Ecdysozoa</taxon>
        <taxon>Arthropoda</taxon>
        <taxon>Hexapoda</taxon>
        <taxon>Insecta</taxon>
        <taxon>Pterygota</taxon>
        <taxon>Neoptera</taxon>
        <taxon>Endopterygota</taxon>
        <taxon>Diptera</taxon>
        <taxon>Nematocera</taxon>
        <taxon>Culicoidea</taxon>
        <taxon>Culicidae</taxon>
        <taxon>Culicinae</taxon>
        <taxon>Culicini</taxon>
        <taxon>Culex</taxon>
        <taxon>Culex</taxon>
    </lineage>
</organism>
<feature type="compositionally biased region" description="Basic and acidic residues" evidence="1">
    <location>
        <begin position="17"/>
        <end position="34"/>
    </location>
</feature>
<feature type="compositionally biased region" description="Low complexity" evidence="1">
    <location>
        <begin position="53"/>
        <end position="64"/>
    </location>
</feature>
<proteinExistence type="predicted"/>
<sequence>MRSGTCSLRCSATSSGQRDRSAVRVRRNPREGRSQQRVWPRNNRRSHKCWTATSPSRRSCGTRCRTGTCRRPPRTVTTTAPSSSSTRTIWCRSWRKLSRMNSEKKK</sequence>
<dbReference type="AlphaFoldDB" id="A0A8D8BHP7"/>
<dbReference type="EMBL" id="HBUE01073207">
    <property type="protein sequence ID" value="CAG6473695.1"/>
    <property type="molecule type" value="Transcribed_RNA"/>
</dbReference>